<evidence type="ECO:0000256" key="4">
    <source>
        <dbReference type="ARBA" id="ARBA00022763"/>
    </source>
</evidence>
<dbReference type="GO" id="GO:0003887">
    <property type="term" value="F:DNA-directed DNA polymerase activity"/>
    <property type="evidence" value="ECO:0007669"/>
    <property type="project" value="TreeGrafter"/>
</dbReference>
<dbReference type="GO" id="GO:0005657">
    <property type="term" value="C:replication fork"/>
    <property type="evidence" value="ECO:0007669"/>
    <property type="project" value="TreeGrafter"/>
</dbReference>
<dbReference type="SUPFAM" id="SSF56672">
    <property type="entry name" value="DNA/RNA polymerases"/>
    <property type="match status" value="1"/>
</dbReference>
<feature type="region of interest" description="Disordered" evidence="7">
    <location>
        <begin position="220"/>
        <end position="244"/>
    </location>
</feature>
<feature type="region of interest" description="Disordered" evidence="7">
    <location>
        <begin position="388"/>
        <end position="407"/>
    </location>
</feature>
<dbReference type="Pfam" id="PF18439">
    <property type="entry name" value="zf_UBZ"/>
    <property type="match status" value="1"/>
</dbReference>
<keyword evidence="2" id="KW-0808">Transferase</keyword>
<feature type="domain" description="UBZ3-type" evidence="8">
    <location>
        <begin position="479"/>
        <end position="513"/>
    </location>
</feature>
<dbReference type="GO" id="GO:0005634">
    <property type="term" value="C:nucleus"/>
    <property type="evidence" value="ECO:0007669"/>
    <property type="project" value="UniProtKB-SubCell"/>
</dbReference>
<evidence type="ECO:0000256" key="7">
    <source>
        <dbReference type="SAM" id="MobiDB-lite"/>
    </source>
</evidence>
<reference evidence="9" key="1">
    <citation type="submission" date="2015-11" db="EMBL/GenBank/DDBJ databases">
        <title>De novo transcriptome assembly of four potential Pierce s Disease insect vectors from Arizona vineyards.</title>
        <authorList>
            <person name="Tassone E.E."/>
        </authorList>
    </citation>
    <scope>NUCLEOTIDE SEQUENCE</scope>
</reference>
<keyword evidence="6" id="KW-0539">Nucleus</keyword>
<organism evidence="9">
    <name type="scientific">Graphocephala atropunctata</name>
    <dbReference type="NCBI Taxonomy" id="36148"/>
    <lineage>
        <taxon>Eukaryota</taxon>
        <taxon>Metazoa</taxon>
        <taxon>Ecdysozoa</taxon>
        <taxon>Arthropoda</taxon>
        <taxon>Hexapoda</taxon>
        <taxon>Insecta</taxon>
        <taxon>Pterygota</taxon>
        <taxon>Neoptera</taxon>
        <taxon>Paraneoptera</taxon>
        <taxon>Hemiptera</taxon>
        <taxon>Auchenorrhyncha</taxon>
        <taxon>Membracoidea</taxon>
        <taxon>Cicadellidae</taxon>
        <taxon>Cicadellinae</taxon>
        <taxon>Cicadellini</taxon>
        <taxon>Graphocephala</taxon>
    </lineage>
</organism>
<feature type="region of interest" description="Disordered" evidence="7">
    <location>
        <begin position="515"/>
        <end position="568"/>
    </location>
</feature>
<gene>
    <name evidence="9" type="ORF">g.37342</name>
</gene>
<dbReference type="InterPro" id="IPR017961">
    <property type="entry name" value="DNA_pol_Y-fam_little_finger"/>
</dbReference>
<dbReference type="GO" id="GO:0009314">
    <property type="term" value="P:response to radiation"/>
    <property type="evidence" value="ECO:0007669"/>
    <property type="project" value="TreeGrafter"/>
</dbReference>
<feature type="non-terminal residue" evidence="9">
    <location>
        <position position="1"/>
    </location>
</feature>
<dbReference type="AlphaFoldDB" id="A0A1B6MEH7"/>
<keyword evidence="4" id="KW-0227">DNA damage</keyword>
<dbReference type="PROSITE" id="PS51907">
    <property type="entry name" value="ZF_UBZ3"/>
    <property type="match status" value="1"/>
</dbReference>
<dbReference type="PIRSF" id="PIRSF036603">
    <property type="entry name" value="DPol_eta"/>
    <property type="match status" value="1"/>
</dbReference>
<dbReference type="Gene3D" id="3.30.1490.100">
    <property type="entry name" value="DNA polymerase, Y-family, little finger domain"/>
    <property type="match status" value="1"/>
</dbReference>
<dbReference type="GO" id="GO:0003684">
    <property type="term" value="F:damaged DNA binding"/>
    <property type="evidence" value="ECO:0007669"/>
    <property type="project" value="InterPro"/>
</dbReference>
<dbReference type="PANTHER" id="PTHR45873">
    <property type="entry name" value="DNA POLYMERASE ETA"/>
    <property type="match status" value="1"/>
</dbReference>
<dbReference type="InterPro" id="IPR052230">
    <property type="entry name" value="DNA_polymerase_eta"/>
</dbReference>
<dbReference type="Pfam" id="PF11799">
    <property type="entry name" value="IMS_C"/>
    <property type="match status" value="1"/>
</dbReference>
<evidence type="ECO:0000256" key="1">
    <source>
        <dbReference type="ARBA" id="ARBA00004123"/>
    </source>
</evidence>
<protein>
    <recommendedName>
        <fullName evidence="8">UBZ3-type domain-containing protein</fullName>
    </recommendedName>
</protein>
<dbReference type="PANTHER" id="PTHR45873:SF1">
    <property type="entry name" value="DNA POLYMERASE ETA"/>
    <property type="match status" value="1"/>
</dbReference>
<dbReference type="GO" id="GO:0046872">
    <property type="term" value="F:metal ion binding"/>
    <property type="evidence" value="ECO:0007669"/>
    <property type="project" value="UniProtKB-KW"/>
</dbReference>
<dbReference type="SUPFAM" id="SSF100879">
    <property type="entry name" value="Lesion bypass DNA polymerase (Y-family), little finger domain"/>
    <property type="match status" value="1"/>
</dbReference>
<evidence type="ECO:0000256" key="5">
    <source>
        <dbReference type="ARBA" id="ARBA00023204"/>
    </source>
</evidence>
<sequence length="568" mass="63620">RNLGGKFGKDVVETLGITHMGELANFTEKQLQAKYDEKTGTWLYNIARGIDIEAVTPRLVAKSIGCSKNFPGKTALNTKSKVTHWLSELVAELAERLEEDIQMNKRRAQLLTIHFSQEIDGKDLSMSRSSALPSYEAEKIISSAFIVLSRHNSSQSDDVWHPPLKYLGLSAGKFIEYSGNSKSSIDKFFKNVPSTTTSKASTIDMCEVKSSITNKNSASEFTNSVSNLPTEQTASVPSSTDSSVKPSGQVSFFEKYFKNQPNKIINGSPLKQNRNQETENYDGLQNKDPKIQENLTNFNKDEIKENTVNTISFDNKNYGSMDHFIGSKKSDECPENNTNDTWISPSEIFPDLENIDDSVMEMLPSPIQKKISNMKALKNGCQSSESKSQYKLALSKDSRPSTDSDCAPTTVETVADVHGSPRGHVASTSSNCLMQNKVKRKEEEDLIEPEGLFNTTSLDLFELETEEEVHEKEKAVVQSEVLCDRCSYCKEFVPVHELPEHLDHHMAMDLHEQLNKPPQPQQTAESNEIRNKKPVTVISDKKKRGRPSKKDTLPPKKSKTIISFFTRS</sequence>
<proteinExistence type="predicted"/>
<dbReference type="InterPro" id="IPR043502">
    <property type="entry name" value="DNA/RNA_pol_sf"/>
</dbReference>
<dbReference type="Gene3D" id="1.10.150.20">
    <property type="entry name" value="5' to 3' exonuclease, C-terminal subdomain"/>
    <property type="match status" value="1"/>
</dbReference>
<evidence type="ECO:0000259" key="8">
    <source>
        <dbReference type="PROSITE" id="PS51907"/>
    </source>
</evidence>
<accession>A0A1B6MEH7</accession>
<dbReference type="InterPro" id="IPR041298">
    <property type="entry name" value="UBZ3"/>
</dbReference>
<dbReference type="GO" id="GO:0035861">
    <property type="term" value="C:site of double-strand break"/>
    <property type="evidence" value="ECO:0007669"/>
    <property type="project" value="TreeGrafter"/>
</dbReference>
<name>A0A1B6MEH7_9HEMI</name>
<dbReference type="FunFam" id="1.10.150.20:FF:000014">
    <property type="entry name" value="Polymerase (DNA directed), eta"/>
    <property type="match status" value="1"/>
</dbReference>
<evidence type="ECO:0000256" key="2">
    <source>
        <dbReference type="ARBA" id="ARBA00022679"/>
    </source>
</evidence>
<keyword evidence="5" id="KW-0234">DNA repair</keyword>
<dbReference type="EMBL" id="GEBQ01005657">
    <property type="protein sequence ID" value="JAT34320.1"/>
    <property type="molecule type" value="Transcribed_RNA"/>
</dbReference>
<dbReference type="FunFam" id="3.30.1490.100:FF:000007">
    <property type="entry name" value="DNA polymerase eta"/>
    <property type="match status" value="1"/>
</dbReference>
<keyword evidence="3" id="KW-0479">Metal-binding</keyword>
<comment type="subcellular location">
    <subcellularLocation>
        <location evidence="1">Nucleus</location>
    </subcellularLocation>
</comment>
<evidence type="ECO:0000313" key="9">
    <source>
        <dbReference type="EMBL" id="JAT34320.1"/>
    </source>
</evidence>
<dbReference type="Pfam" id="PF21704">
    <property type="entry name" value="POLH-Rev1_HhH"/>
    <property type="match status" value="1"/>
</dbReference>
<evidence type="ECO:0000256" key="6">
    <source>
        <dbReference type="ARBA" id="ARBA00023242"/>
    </source>
</evidence>
<dbReference type="InterPro" id="IPR036775">
    <property type="entry name" value="DNA_pol_Y-fam_lit_finger_sf"/>
</dbReference>
<evidence type="ECO:0000256" key="3">
    <source>
        <dbReference type="ARBA" id="ARBA00022723"/>
    </source>
</evidence>
<dbReference type="GO" id="GO:0006281">
    <property type="term" value="P:DNA repair"/>
    <property type="evidence" value="ECO:0007669"/>
    <property type="project" value="UniProtKB-KW"/>
</dbReference>
<dbReference type="GO" id="GO:0042276">
    <property type="term" value="P:error-prone translesion synthesis"/>
    <property type="evidence" value="ECO:0007669"/>
    <property type="project" value="TreeGrafter"/>
</dbReference>